<feature type="compositionally biased region" description="Acidic residues" evidence="3">
    <location>
        <begin position="439"/>
        <end position="454"/>
    </location>
</feature>
<gene>
    <name evidence="6" type="ordered locus">HCH_02477</name>
</gene>
<sequence length="714" mass="76643">MKNLPLKAVAATSALLLSSHSWGHSAMFPDGFKYDNSNEGAPSPMMSAMMADEGSANVASFTASTQCQDGDAAGYPCKNVDLMSFLPKGDMGGGSANLNDIWGYTDPQTGKEIAIVGRENGTSFVDVTDAENPVYLGFLPSHNNGSDSWRDIKTYNDHAFIVADGSGNRTHGLQVFDLTTLRNVTPGSTLTETTHLGGFGNAHNIAINEETGYAYIVGSNQCSGGLYMVDVSNPSAPSYAGCFSADGYTHDTQCVVYNGPDSRYFGKEICVGYNEDTITIIDVSNKSNPQQISRTPYQGSQYTHQGWFIDDNHSVLIMNDELDEQNSGINTTSYIWDVSDLEHPVELGRYVGPTEAIDHNLYTKDGYVFETNYRAGLRILNADDITNGNLEEVAYFDTIPGSNAAQFSGTWSNYAYFASGNIILSDIGNGLFTVKPDWDAIENPDPDPDPDPSDYCEASGNNASEEWIGKVEIGDFANASGSSKYSDFTDMTVALASGDTDLTLTPSFSGSSYKEYWKIWVDLNGDGDFEDSGEEVFSSGSATSSVVTGSLSIPAAAAEGKTRMRVAMRYNAAPIPCGTFNYGEVEDYTVEIGGGGEPPTEPDSYENTTPFAIPDNNGTGVSSPIDVTRTGASGTVSVTVDITHTYKGDLVVDLLHPDGTVFNLHNRTGGSADNIQQTFSVDIGAKDSAGQWKLRVKDLARRDTGTLNSWGVKF</sequence>
<dbReference type="eggNOG" id="COG5276">
    <property type="taxonomic scope" value="Bacteria"/>
</dbReference>
<dbReference type="GO" id="GO:0004252">
    <property type="term" value="F:serine-type endopeptidase activity"/>
    <property type="evidence" value="ECO:0007669"/>
    <property type="project" value="InterPro"/>
</dbReference>
<evidence type="ECO:0000256" key="3">
    <source>
        <dbReference type="SAM" id="MobiDB-lite"/>
    </source>
</evidence>
<evidence type="ECO:0000313" key="6">
    <source>
        <dbReference type="EMBL" id="ABC29283.1"/>
    </source>
</evidence>
<feature type="chain" id="PRO_5004215780" evidence="4">
    <location>
        <begin position="24"/>
        <end position="714"/>
    </location>
</feature>
<dbReference type="Pfam" id="PF20009">
    <property type="entry name" value="GEVED"/>
    <property type="match status" value="1"/>
</dbReference>
<dbReference type="InterPro" id="IPR027589">
    <property type="entry name" value="Choice_anch_B"/>
</dbReference>
<feature type="domain" description="P/Homo B" evidence="5">
    <location>
        <begin position="596"/>
        <end position="714"/>
    </location>
</feature>
<keyword evidence="2" id="KW-0378">Hydrolase</keyword>
<protein>
    <submittedName>
        <fullName evidence="6">Regulatory P domain of the subtilisin-like proprotein convertases and other protease</fullName>
    </submittedName>
</protein>
<reference evidence="6 7" key="1">
    <citation type="journal article" date="2005" name="Nucleic Acids Res.">
        <title>Genomic blueprint of Hahella chejuensis, a marine microbe producing an algicidal agent.</title>
        <authorList>
            <person name="Jeong H."/>
            <person name="Yim J.H."/>
            <person name="Lee C."/>
            <person name="Choi S.-H."/>
            <person name="Park Y.K."/>
            <person name="Yoon S.H."/>
            <person name="Hur C.-G."/>
            <person name="Kang H.-Y."/>
            <person name="Kim D."/>
            <person name="Lee H.H."/>
            <person name="Park K.H."/>
            <person name="Park S.-H."/>
            <person name="Park H.-S."/>
            <person name="Lee H.K."/>
            <person name="Oh T.K."/>
            <person name="Kim J.F."/>
        </authorList>
    </citation>
    <scope>NUCLEOTIDE SEQUENCE [LARGE SCALE GENOMIC DNA]</scope>
    <source>
        <strain evidence="6 7">KCTC 2396</strain>
    </source>
</reference>
<dbReference type="InterPro" id="IPR002884">
    <property type="entry name" value="P_dom"/>
</dbReference>
<dbReference type="FunFam" id="2.60.120.260:FF:000149">
    <property type="entry name" value="Leupeptin-inactivating enzyme 1"/>
    <property type="match status" value="1"/>
</dbReference>
<dbReference type="PROSITE" id="PS51829">
    <property type="entry name" value="P_HOMO_B"/>
    <property type="match status" value="1"/>
</dbReference>
<dbReference type="SUPFAM" id="SSF51004">
    <property type="entry name" value="C-terminal (heme d1) domain of cytochrome cd1-nitrite reductase"/>
    <property type="match status" value="1"/>
</dbReference>
<dbReference type="SUPFAM" id="SSF49785">
    <property type="entry name" value="Galactose-binding domain-like"/>
    <property type="match status" value="1"/>
</dbReference>
<dbReference type="OrthoDB" id="9815940at2"/>
<dbReference type="InterPro" id="IPR011048">
    <property type="entry name" value="Haem_d1_sf"/>
</dbReference>
<dbReference type="PANTHER" id="PTHR38787:SF3">
    <property type="entry name" value="REGULATORY P DOMAIN-CONTAINING PROTEIN"/>
    <property type="match status" value="1"/>
</dbReference>
<evidence type="ECO:0000256" key="1">
    <source>
        <dbReference type="ARBA" id="ARBA00022670"/>
    </source>
</evidence>
<dbReference type="NCBIfam" id="TIGR04312">
    <property type="entry name" value="choice_anch_B"/>
    <property type="match status" value="1"/>
</dbReference>
<proteinExistence type="predicted"/>
<evidence type="ECO:0000313" key="7">
    <source>
        <dbReference type="Proteomes" id="UP000000238"/>
    </source>
</evidence>
<keyword evidence="1 6" id="KW-0645">Protease</keyword>
<dbReference type="Gene3D" id="2.60.120.260">
    <property type="entry name" value="Galactose-binding domain-like"/>
    <property type="match status" value="1"/>
</dbReference>
<keyword evidence="7" id="KW-1185">Reference proteome</keyword>
<dbReference type="GO" id="GO:0006508">
    <property type="term" value="P:proteolysis"/>
    <property type="evidence" value="ECO:0007669"/>
    <property type="project" value="UniProtKB-KW"/>
</dbReference>
<dbReference type="Pfam" id="PF01483">
    <property type="entry name" value="P_proprotein"/>
    <property type="match status" value="1"/>
</dbReference>
<dbReference type="STRING" id="349521.HCH_02477"/>
<accession>Q2SJ91</accession>
<dbReference type="InterPro" id="IPR013211">
    <property type="entry name" value="LVIVD"/>
</dbReference>
<evidence type="ECO:0000256" key="2">
    <source>
        <dbReference type="ARBA" id="ARBA00022801"/>
    </source>
</evidence>
<feature type="region of interest" description="Disordered" evidence="3">
    <location>
        <begin position="438"/>
        <end position="460"/>
    </location>
</feature>
<name>Q2SJ91_HAHCH</name>
<dbReference type="HOGENOM" id="CLU_386745_0_0_6"/>
<keyword evidence="4" id="KW-0732">Signal</keyword>
<dbReference type="EMBL" id="CP000155">
    <property type="protein sequence ID" value="ABC29283.1"/>
    <property type="molecule type" value="Genomic_DNA"/>
</dbReference>
<dbReference type="RefSeq" id="WP_011396352.1">
    <property type="nucleotide sequence ID" value="NC_007645.1"/>
</dbReference>
<dbReference type="Proteomes" id="UP000000238">
    <property type="component" value="Chromosome"/>
</dbReference>
<dbReference type="KEGG" id="hch:HCH_02477"/>
<dbReference type="AlphaFoldDB" id="Q2SJ91"/>
<feature type="signal peptide" evidence="4">
    <location>
        <begin position="1"/>
        <end position="23"/>
    </location>
</feature>
<dbReference type="eggNOG" id="COG4935">
    <property type="taxonomic scope" value="Bacteria"/>
</dbReference>
<dbReference type="InterPro" id="IPR045474">
    <property type="entry name" value="GEVED"/>
</dbReference>
<evidence type="ECO:0000259" key="5">
    <source>
        <dbReference type="PROSITE" id="PS51829"/>
    </source>
</evidence>
<evidence type="ECO:0000256" key="4">
    <source>
        <dbReference type="SAM" id="SignalP"/>
    </source>
</evidence>
<dbReference type="GO" id="GO:0005576">
    <property type="term" value="C:extracellular region"/>
    <property type="evidence" value="ECO:0007669"/>
    <property type="project" value="TreeGrafter"/>
</dbReference>
<dbReference type="InterPro" id="IPR008979">
    <property type="entry name" value="Galactose-bd-like_sf"/>
</dbReference>
<dbReference type="Pfam" id="PF08309">
    <property type="entry name" value="LVIVD"/>
    <property type="match status" value="2"/>
</dbReference>
<dbReference type="PANTHER" id="PTHR38787">
    <property type="entry name" value="REGULATORY P DOMAIN-CONTAINING PROTEIN"/>
    <property type="match status" value="1"/>
</dbReference>
<organism evidence="6 7">
    <name type="scientific">Hahella chejuensis (strain KCTC 2396)</name>
    <dbReference type="NCBI Taxonomy" id="349521"/>
    <lineage>
        <taxon>Bacteria</taxon>
        <taxon>Pseudomonadati</taxon>
        <taxon>Pseudomonadota</taxon>
        <taxon>Gammaproteobacteria</taxon>
        <taxon>Oceanospirillales</taxon>
        <taxon>Hahellaceae</taxon>
        <taxon>Hahella</taxon>
    </lineage>
</organism>